<gene>
    <name evidence="2" type="ORF">BS329_05360</name>
</gene>
<dbReference type="EMBL" id="MQUQ01000003">
    <property type="protein sequence ID" value="OLZ55419.1"/>
    <property type="molecule type" value="Genomic_DNA"/>
</dbReference>
<sequence>MKRWVTLTIGLVFLLVGGVWVLQGAGVLTGSFMTGQKLWFLIGLVAFLIGVVLVAATARGSKRAPTDE</sequence>
<dbReference type="RefSeq" id="WP_076156119.1">
    <property type="nucleotide sequence ID" value="NZ_JBEZVB010000042.1"/>
</dbReference>
<dbReference type="STRING" id="76021.BS329_05360"/>
<name>A0A1R0L0T5_9PSEU</name>
<feature type="transmembrane region" description="Helical" evidence="1">
    <location>
        <begin position="40"/>
        <end position="58"/>
    </location>
</feature>
<evidence type="ECO:0000256" key="1">
    <source>
        <dbReference type="SAM" id="Phobius"/>
    </source>
</evidence>
<dbReference type="OrthoDB" id="4640879at2"/>
<keyword evidence="1" id="KW-0472">Membrane</keyword>
<organism evidence="2 3">
    <name type="scientific">Amycolatopsis coloradensis</name>
    <dbReference type="NCBI Taxonomy" id="76021"/>
    <lineage>
        <taxon>Bacteria</taxon>
        <taxon>Bacillati</taxon>
        <taxon>Actinomycetota</taxon>
        <taxon>Actinomycetes</taxon>
        <taxon>Pseudonocardiales</taxon>
        <taxon>Pseudonocardiaceae</taxon>
        <taxon>Amycolatopsis</taxon>
    </lineage>
</organism>
<evidence type="ECO:0000313" key="3">
    <source>
        <dbReference type="Proteomes" id="UP000187486"/>
    </source>
</evidence>
<dbReference type="Proteomes" id="UP000187486">
    <property type="component" value="Unassembled WGS sequence"/>
</dbReference>
<proteinExistence type="predicted"/>
<reference evidence="2 3" key="1">
    <citation type="submission" date="2016-01" db="EMBL/GenBank/DDBJ databases">
        <title>Amycolatopsis coloradensis genome sequencing and assembly.</title>
        <authorList>
            <person name="Mayilraj S."/>
        </authorList>
    </citation>
    <scope>NUCLEOTIDE SEQUENCE [LARGE SCALE GENOMIC DNA]</scope>
    <source>
        <strain evidence="2 3">DSM 44225</strain>
    </source>
</reference>
<keyword evidence="1" id="KW-0812">Transmembrane</keyword>
<comment type="caution">
    <text evidence="2">The sequence shown here is derived from an EMBL/GenBank/DDBJ whole genome shotgun (WGS) entry which is preliminary data.</text>
</comment>
<keyword evidence="1" id="KW-1133">Transmembrane helix</keyword>
<dbReference type="AlphaFoldDB" id="A0A1R0L0T5"/>
<accession>A0A1R0L0T5</accession>
<evidence type="ECO:0000313" key="2">
    <source>
        <dbReference type="EMBL" id="OLZ55419.1"/>
    </source>
</evidence>
<protein>
    <submittedName>
        <fullName evidence="2">Uncharacterized protein</fullName>
    </submittedName>
</protein>
<keyword evidence="3" id="KW-1185">Reference proteome</keyword>